<reference evidence="2" key="1">
    <citation type="journal article" date="2022" name="Mol. Ecol. Resour.">
        <title>The genomes of chicory, endive, great burdock and yacon provide insights into Asteraceae palaeo-polyploidization history and plant inulin production.</title>
        <authorList>
            <person name="Fan W."/>
            <person name="Wang S."/>
            <person name="Wang H."/>
            <person name="Wang A."/>
            <person name="Jiang F."/>
            <person name="Liu H."/>
            <person name="Zhao H."/>
            <person name="Xu D."/>
            <person name="Zhang Y."/>
        </authorList>
    </citation>
    <scope>NUCLEOTIDE SEQUENCE [LARGE SCALE GENOMIC DNA]</scope>
    <source>
        <strain evidence="2">cv. Niubang</strain>
    </source>
</reference>
<evidence type="ECO:0000313" key="2">
    <source>
        <dbReference type="Proteomes" id="UP001055879"/>
    </source>
</evidence>
<evidence type="ECO:0000313" key="1">
    <source>
        <dbReference type="EMBL" id="KAI3672863.1"/>
    </source>
</evidence>
<dbReference type="Proteomes" id="UP001055879">
    <property type="component" value="Linkage Group LG15"/>
</dbReference>
<comment type="caution">
    <text evidence="1">The sequence shown here is derived from an EMBL/GenBank/DDBJ whole genome shotgun (WGS) entry which is preliminary data.</text>
</comment>
<name>A0ACB8XS73_ARCLA</name>
<sequence length="73" mass="7680">MLLAKGQVLILIDNMLSISSCIPINIGEGYCQDSINDNLLTGDEVSAAEEDVLMEGGDVPILGDSNGRSNNNV</sequence>
<accession>A0ACB8XS73</accession>
<protein>
    <submittedName>
        <fullName evidence="1">Uncharacterized protein</fullName>
    </submittedName>
</protein>
<gene>
    <name evidence="1" type="ORF">L6452_38963</name>
</gene>
<proteinExistence type="predicted"/>
<reference evidence="1 2" key="2">
    <citation type="journal article" date="2022" name="Mol. Ecol. Resour.">
        <title>The genomes of chicory, endive, great burdock and yacon provide insights into Asteraceae paleo-polyploidization history and plant inulin production.</title>
        <authorList>
            <person name="Fan W."/>
            <person name="Wang S."/>
            <person name="Wang H."/>
            <person name="Wang A."/>
            <person name="Jiang F."/>
            <person name="Liu H."/>
            <person name="Zhao H."/>
            <person name="Xu D."/>
            <person name="Zhang Y."/>
        </authorList>
    </citation>
    <scope>NUCLEOTIDE SEQUENCE [LARGE SCALE GENOMIC DNA]</scope>
    <source>
        <strain evidence="2">cv. Niubang</strain>
    </source>
</reference>
<keyword evidence="2" id="KW-1185">Reference proteome</keyword>
<dbReference type="EMBL" id="CM042061">
    <property type="protein sequence ID" value="KAI3672863.1"/>
    <property type="molecule type" value="Genomic_DNA"/>
</dbReference>
<organism evidence="1 2">
    <name type="scientific">Arctium lappa</name>
    <name type="common">Greater burdock</name>
    <name type="synonym">Lappa major</name>
    <dbReference type="NCBI Taxonomy" id="4217"/>
    <lineage>
        <taxon>Eukaryota</taxon>
        <taxon>Viridiplantae</taxon>
        <taxon>Streptophyta</taxon>
        <taxon>Embryophyta</taxon>
        <taxon>Tracheophyta</taxon>
        <taxon>Spermatophyta</taxon>
        <taxon>Magnoliopsida</taxon>
        <taxon>eudicotyledons</taxon>
        <taxon>Gunneridae</taxon>
        <taxon>Pentapetalae</taxon>
        <taxon>asterids</taxon>
        <taxon>campanulids</taxon>
        <taxon>Asterales</taxon>
        <taxon>Asteraceae</taxon>
        <taxon>Carduoideae</taxon>
        <taxon>Cardueae</taxon>
        <taxon>Arctiinae</taxon>
        <taxon>Arctium</taxon>
    </lineage>
</organism>